<feature type="domain" description="BAG" evidence="3">
    <location>
        <begin position="165"/>
        <end position="246"/>
    </location>
</feature>
<organism evidence="4">
    <name type="scientific">Opuntia streptacantha</name>
    <name type="common">Prickly pear cactus</name>
    <name type="synonym">Opuntia cardona</name>
    <dbReference type="NCBI Taxonomy" id="393608"/>
    <lineage>
        <taxon>Eukaryota</taxon>
        <taxon>Viridiplantae</taxon>
        <taxon>Streptophyta</taxon>
        <taxon>Embryophyta</taxon>
        <taxon>Tracheophyta</taxon>
        <taxon>Spermatophyta</taxon>
        <taxon>Magnoliopsida</taxon>
        <taxon>eudicotyledons</taxon>
        <taxon>Gunneridae</taxon>
        <taxon>Pentapetalae</taxon>
        <taxon>Caryophyllales</taxon>
        <taxon>Cactineae</taxon>
        <taxon>Cactaceae</taxon>
        <taxon>Opuntioideae</taxon>
        <taxon>Opuntia</taxon>
    </lineage>
</organism>
<dbReference type="InterPro" id="IPR039773">
    <property type="entry name" value="BAG_chaperone_regulator"/>
</dbReference>
<evidence type="ECO:0000313" key="4">
    <source>
        <dbReference type="EMBL" id="MBA4642709.1"/>
    </source>
</evidence>
<reference evidence="4" key="2">
    <citation type="submission" date="2020-07" db="EMBL/GenBank/DDBJ databases">
        <authorList>
            <person name="Vera ALvarez R."/>
            <person name="Arias-Moreno D.M."/>
            <person name="Jimenez-Jacinto V."/>
            <person name="Jimenez-Bremont J.F."/>
            <person name="Swaminathan K."/>
            <person name="Moose S.P."/>
            <person name="Guerrero-Gonzalez M.L."/>
            <person name="Marino-Ramirez L."/>
            <person name="Landsman D."/>
            <person name="Rodriguez-Kessler M."/>
            <person name="Delgado-Sanchez P."/>
        </authorList>
    </citation>
    <scope>NUCLEOTIDE SEQUENCE</scope>
    <source>
        <tissue evidence="4">Cladode</tissue>
    </source>
</reference>
<dbReference type="PROSITE" id="PS50053">
    <property type="entry name" value="UBIQUITIN_2"/>
    <property type="match status" value="1"/>
</dbReference>
<keyword evidence="1" id="KW-0143">Chaperone</keyword>
<dbReference type="SUPFAM" id="SSF63491">
    <property type="entry name" value="BAG domain"/>
    <property type="match status" value="1"/>
</dbReference>
<dbReference type="Gene3D" id="3.10.20.90">
    <property type="entry name" value="Phosphatidylinositol 3-kinase Catalytic Subunit, Chain A, domain 1"/>
    <property type="match status" value="1"/>
</dbReference>
<dbReference type="GO" id="GO:0050821">
    <property type="term" value="P:protein stabilization"/>
    <property type="evidence" value="ECO:0007669"/>
    <property type="project" value="TreeGrafter"/>
</dbReference>
<dbReference type="AlphaFoldDB" id="A0A7C9DQR5"/>
<proteinExistence type="predicted"/>
<evidence type="ECO:0008006" key="5">
    <source>
        <dbReference type="Google" id="ProtNLM"/>
    </source>
</evidence>
<dbReference type="PANTHER" id="PTHR12329:SF11">
    <property type="entry name" value="BAG FAMILY MOLECULAR CHAPERONE REGULATOR 1"/>
    <property type="match status" value="1"/>
</dbReference>
<sequence>MIILIIPYTNPQIQSLAFSPTFLCQFSFFLGKMKNSNNKNAEKMGGLEWEMRPGGMLVQRRNLDLSPKNPTIQPIKIFVKFGSSTHEFHINSHASFGELKKMLSGATGVHPQNQKLIFNDKERESKAFLDVSGVRDGSRIVLVQDFTTQEKRTVESRVNSTMEKALKSVEEVAMEVDKLVARVGAMEPVICKGGTVAEKELLTLIELFMSLLIKLDGIVGDGDVKLKRKIQVIRIQKYMENLDRLKARNAMPIRYDGLIASQAQQ</sequence>
<dbReference type="SUPFAM" id="SSF54236">
    <property type="entry name" value="Ubiquitin-like"/>
    <property type="match status" value="1"/>
</dbReference>
<protein>
    <recommendedName>
        <fullName evidence="5">Ubiquitin-like domain-containing protein</fullName>
    </recommendedName>
</protein>
<feature type="domain" description="Ubiquitin-like" evidence="2">
    <location>
        <begin position="75"/>
        <end position="143"/>
    </location>
</feature>
<dbReference type="GO" id="GO:0000774">
    <property type="term" value="F:adenyl-nucleotide exchange factor activity"/>
    <property type="evidence" value="ECO:0007669"/>
    <property type="project" value="TreeGrafter"/>
</dbReference>
<reference evidence="4" key="1">
    <citation type="journal article" date="2013" name="J. Plant Res.">
        <title>Effect of fungi and light on seed germination of three Opuntia species from semiarid lands of central Mexico.</title>
        <authorList>
            <person name="Delgado-Sanchez P."/>
            <person name="Jimenez-Bremont J.F."/>
            <person name="Guerrero-Gonzalez Mde L."/>
            <person name="Flores J."/>
        </authorList>
    </citation>
    <scope>NUCLEOTIDE SEQUENCE</scope>
    <source>
        <tissue evidence="4">Cladode</tissue>
    </source>
</reference>
<name>A0A7C9DQR5_OPUST</name>
<dbReference type="SMART" id="SM00264">
    <property type="entry name" value="BAG"/>
    <property type="match status" value="1"/>
</dbReference>
<dbReference type="EMBL" id="GISG01129524">
    <property type="protein sequence ID" value="MBA4642709.1"/>
    <property type="molecule type" value="Transcribed_RNA"/>
</dbReference>
<dbReference type="PANTHER" id="PTHR12329">
    <property type="entry name" value="BCL2-ASSOCIATED ATHANOGENE"/>
    <property type="match status" value="1"/>
</dbReference>
<dbReference type="SMART" id="SM00213">
    <property type="entry name" value="UBQ"/>
    <property type="match status" value="1"/>
</dbReference>
<evidence type="ECO:0000259" key="2">
    <source>
        <dbReference type="PROSITE" id="PS50053"/>
    </source>
</evidence>
<dbReference type="InterPro" id="IPR029071">
    <property type="entry name" value="Ubiquitin-like_domsf"/>
</dbReference>
<dbReference type="Pfam" id="PF00240">
    <property type="entry name" value="ubiquitin"/>
    <property type="match status" value="1"/>
</dbReference>
<dbReference type="InterPro" id="IPR003103">
    <property type="entry name" value="BAG_domain"/>
</dbReference>
<evidence type="ECO:0000256" key="1">
    <source>
        <dbReference type="ARBA" id="ARBA00023186"/>
    </source>
</evidence>
<dbReference type="PROSITE" id="PS51035">
    <property type="entry name" value="BAG"/>
    <property type="match status" value="1"/>
</dbReference>
<dbReference type="InterPro" id="IPR000626">
    <property type="entry name" value="Ubiquitin-like_dom"/>
</dbReference>
<dbReference type="Gene3D" id="1.20.58.120">
    <property type="entry name" value="BAG domain"/>
    <property type="match status" value="1"/>
</dbReference>
<dbReference type="Pfam" id="PF02179">
    <property type="entry name" value="BAG"/>
    <property type="match status" value="1"/>
</dbReference>
<dbReference type="GO" id="GO:0051087">
    <property type="term" value="F:protein-folding chaperone binding"/>
    <property type="evidence" value="ECO:0007669"/>
    <property type="project" value="InterPro"/>
</dbReference>
<dbReference type="InterPro" id="IPR036533">
    <property type="entry name" value="BAG_dom_sf"/>
</dbReference>
<evidence type="ECO:0000259" key="3">
    <source>
        <dbReference type="PROSITE" id="PS51035"/>
    </source>
</evidence>
<accession>A0A7C9DQR5</accession>
<dbReference type="GO" id="GO:0005737">
    <property type="term" value="C:cytoplasm"/>
    <property type="evidence" value="ECO:0007669"/>
    <property type="project" value="TreeGrafter"/>
</dbReference>